<keyword evidence="5" id="KW-0677">Repeat</keyword>
<dbReference type="InterPro" id="IPR036909">
    <property type="entry name" value="Cyt_c-like_dom_sf"/>
</dbReference>
<dbReference type="InterPro" id="IPR036322">
    <property type="entry name" value="WD40_repeat_dom_sf"/>
</dbReference>
<dbReference type="PROSITE" id="PS51007">
    <property type="entry name" value="CYTC"/>
    <property type="match status" value="1"/>
</dbReference>
<dbReference type="Gene3D" id="1.10.760.10">
    <property type="entry name" value="Cytochrome c-like domain"/>
    <property type="match status" value="1"/>
</dbReference>
<evidence type="ECO:0000256" key="5">
    <source>
        <dbReference type="ARBA" id="ARBA00022737"/>
    </source>
</evidence>
<dbReference type="PANTHER" id="PTHR22847">
    <property type="entry name" value="WD40 REPEAT PROTEIN"/>
    <property type="match status" value="1"/>
</dbReference>
<evidence type="ECO:0000313" key="11">
    <source>
        <dbReference type="Proteomes" id="UP000195273"/>
    </source>
</evidence>
<dbReference type="KEGG" id="lvs:LOKVESSMR4R_00561"/>
<accession>A0A1Y0E906</accession>
<dbReference type="SUPFAM" id="SSF50978">
    <property type="entry name" value="WD40 repeat-like"/>
    <property type="match status" value="1"/>
</dbReference>
<dbReference type="SUPFAM" id="SSF46626">
    <property type="entry name" value="Cytochrome c"/>
    <property type="match status" value="1"/>
</dbReference>
<evidence type="ECO:0000256" key="8">
    <source>
        <dbReference type="PROSITE-ProRule" id="PRU00433"/>
    </source>
</evidence>
<proteinExistence type="predicted"/>
<dbReference type="RefSeq" id="WP_157898104.1">
    <property type="nucleotide sequence ID" value="NZ_CP021431.1"/>
</dbReference>
<sequence length="431" mass="45006">MRPEQIWSPIDPARIVRQGLIPLITALGLIGPAAAQDLVGHGGPVGALDAGQGLLVSGGFDTRAILWTLDAATARNVTRFHTGNVTAVRLLPHGGFITAGQDGRLAVWQLDGRMPDFATPAGQSAVASLAVSADGTQAAAGYWDGRVMRLDLGSFETQIFTAHSDRVTGLGFLPDGQLVTLGGDLLLTGLTASSTLAFRVGLPALPNGLARVDDGVAVIFADGALRRYDAAGALTAERFLTDRPLLSVASGADHIAAGTLDGTVWLVQGDNLVPRHSFTAAAGPVWGLAITQAQLFTAGADGTIRRWSLDGDALGGGLAPAVAAAHDNSRGAEIWNNCAVCHSLEPDDHSRAGPSLYGIFGRKIGSQSGYDYSEALQEMAIIWTPQTLSDLFTYGPEAYTPGSRMPEQRIAAPEDRAALADYLERVVADPE</sequence>
<keyword evidence="11" id="KW-1185">Reference proteome</keyword>
<keyword evidence="1" id="KW-0813">Transport</keyword>
<evidence type="ECO:0000256" key="4">
    <source>
        <dbReference type="ARBA" id="ARBA00022723"/>
    </source>
</evidence>
<evidence type="ECO:0000256" key="7">
    <source>
        <dbReference type="ARBA" id="ARBA00023004"/>
    </source>
</evidence>
<evidence type="ECO:0000256" key="6">
    <source>
        <dbReference type="ARBA" id="ARBA00022982"/>
    </source>
</evidence>
<dbReference type="Proteomes" id="UP000195273">
    <property type="component" value="Chromosome"/>
</dbReference>
<dbReference type="Gene3D" id="2.130.10.10">
    <property type="entry name" value="YVTN repeat-like/Quinoprotein amine dehydrogenase"/>
    <property type="match status" value="2"/>
</dbReference>
<dbReference type="GO" id="GO:0009055">
    <property type="term" value="F:electron transfer activity"/>
    <property type="evidence" value="ECO:0007669"/>
    <property type="project" value="InterPro"/>
</dbReference>
<dbReference type="GO" id="GO:0046872">
    <property type="term" value="F:metal ion binding"/>
    <property type="evidence" value="ECO:0007669"/>
    <property type="project" value="UniProtKB-KW"/>
</dbReference>
<evidence type="ECO:0000313" key="10">
    <source>
        <dbReference type="EMBL" id="ART99898.1"/>
    </source>
</evidence>
<dbReference type="InterPro" id="IPR015943">
    <property type="entry name" value="WD40/YVTN_repeat-like_dom_sf"/>
</dbReference>
<protein>
    <submittedName>
        <fullName evidence="10">Cytochrome c2</fullName>
    </submittedName>
</protein>
<keyword evidence="4 8" id="KW-0479">Metal-binding</keyword>
<dbReference type="Pfam" id="PF00034">
    <property type="entry name" value="Cytochrom_C"/>
    <property type="match status" value="1"/>
</dbReference>
<dbReference type="EMBL" id="CP021431">
    <property type="protein sequence ID" value="ART99898.1"/>
    <property type="molecule type" value="Genomic_DNA"/>
</dbReference>
<name>A0A1Y0E906_9RHOB</name>
<keyword evidence="6" id="KW-0249">Electron transport</keyword>
<dbReference type="PRINTS" id="PR00604">
    <property type="entry name" value="CYTCHRMECIAB"/>
</dbReference>
<keyword evidence="7 8" id="KW-0408">Iron</keyword>
<dbReference type="SMART" id="SM00320">
    <property type="entry name" value="WD40"/>
    <property type="match status" value="5"/>
</dbReference>
<organism evidence="10 11">
    <name type="scientific">Yoonia vestfoldensis</name>
    <dbReference type="NCBI Taxonomy" id="245188"/>
    <lineage>
        <taxon>Bacteria</taxon>
        <taxon>Pseudomonadati</taxon>
        <taxon>Pseudomonadota</taxon>
        <taxon>Alphaproteobacteria</taxon>
        <taxon>Rhodobacterales</taxon>
        <taxon>Paracoccaceae</taxon>
        <taxon>Yoonia</taxon>
    </lineage>
</organism>
<evidence type="ECO:0000256" key="2">
    <source>
        <dbReference type="ARBA" id="ARBA00022574"/>
    </source>
</evidence>
<evidence type="ECO:0000256" key="1">
    <source>
        <dbReference type="ARBA" id="ARBA00022448"/>
    </source>
</evidence>
<dbReference type="GO" id="GO:0020037">
    <property type="term" value="F:heme binding"/>
    <property type="evidence" value="ECO:0007669"/>
    <property type="project" value="InterPro"/>
</dbReference>
<keyword evidence="3 8" id="KW-0349">Heme</keyword>
<dbReference type="PANTHER" id="PTHR22847:SF637">
    <property type="entry name" value="WD REPEAT DOMAIN 5B"/>
    <property type="match status" value="1"/>
</dbReference>
<dbReference type="InterPro" id="IPR002327">
    <property type="entry name" value="Cyt_c_1A/1B"/>
</dbReference>
<dbReference type="OrthoDB" id="9805828at2"/>
<dbReference type="AlphaFoldDB" id="A0A1Y0E906"/>
<gene>
    <name evidence="10" type="primary">cycA</name>
    <name evidence="10" type="ORF">LOKVESSMR4R_00561</name>
</gene>
<dbReference type="InterPro" id="IPR009056">
    <property type="entry name" value="Cyt_c-like_dom"/>
</dbReference>
<evidence type="ECO:0000259" key="9">
    <source>
        <dbReference type="PROSITE" id="PS51007"/>
    </source>
</evidence>
<evidence type="ECO:0000256" key="3">
    <source>
        <dbReference type="ARBA" id="ARBA00022617"/>
    </source>
</evidence>
<reference evidence="10 11" key="1">
    <citation type="submission" date="2017-05" db="EMBL/GenBank/DDBJ databases">
        <title>Genome Sequence of Loktanella vestfoldensis Strain SMR4r Isolated from a Culture of the Diatom Skeletonema marinoi.</title>
        <authorList>
            <person name="Topel M."/>
            <person name="Pinder M.I.M."/>
            <person name="Johansson O.N."/>
            <person name="Kourtchenko O."/>
            <person name="Godhe A."/>
            <person name="Clarke A.K."/>
        </authorList>
    </citation>
    <scope>NUCLEOTIDE SEQUENCE [LARGE SCALE GENOMIC DNA]</scope>
    <source>
        <strain evidence="10 11">SMR4r</strain>
    </source>
</reference>
<dbReference type="InterPro" id="IPR001680">
    <property type="entry name" value="WD40_rpt"/>
</dbReference>
<dbReference type="Pfam" id="PF00400">
    <property type="entry name" value="WD40"/>
    <property type="match status" value="2"/>
</dbReference>
<keyword evidence="2" id="KW-0853">WD repeat</keyword>
<feature type="domain" description="Cytochrome c" evidence="9">
    <location>
        <begin position="326"/>
        <end position="427"/>
    </location>
</feature>